<dbReference type="EMBL" id="CAJVQC010032866">
    <property type="protein sequence ID" value="CAG8752297.1"/>
    <property type="molecule type" value="Genomic_DNA"/>
</dbReference>
<comment type="caution">
    <text evidence="1">The sequence shown here is derived from an EMBL/GenBank/DDBJ whole genome shotgun (WGS) entry which is preliminary data.</text>
</comment>
<reference evidence="1" key="1">
    <citation type="submission" date="2021-06" db="EMBL/GenBank/DDBJ databases">
        <authorList>
            <person name="Kallberg Y."/>
            <person name="Tangrot J."/>
            <person name="Rosling A."/>
        </authorList>
    </citation>
    <scope>NUCLEOTIDE SEQUENCE</scope>
    <source>
        <strain evidence="1">MA461A</strain>
    </source>
</reference>
<dbReference type="Proteomes" id="UP000789920">
    <property type="component" value="Unassembled WGS sequence"/>
</dbReference>
<gene>
    <name evidence="1" type="ORF">RPERSI_LOCUS14319</name>
</gene>
<protein>
    <submittedName>
        <fullName evidence="1">13436_t:CDS:1</fullName>
    </submittedName>
</protein>
<name>A0ACA9QMR8_9GLOM</name>
<organism evidence="1 2">
    <name type="scientific">Racocetra persica</name>
    <dbReference type="NCBI Taxonomy" id="160502"/>
    <lineage>
        <taxon>Eukaryota</taxon>
        <taxon>Fungi</taxon>
        <taxon>Fungi incertae sedis</taxon>
        <taxon>Mucoromycota</taxon>
        <taxon>Glomeromycotina</taxon>
        <taxon>Glomeromycetes</taxon>
        <taxon>Diversisporales</taxon>
        <taxon>Gigasporaceae</taxon>
        <taxon>Racocetra</taxon>
    </lineage>
</organism>
<sequence>KEAIIFYDAIELALQDKSLRKQRKEKLLLLKETSSVITQILRGRYSNEERNAYQDIYNTLDKLVLKSDDNDYESLSMEVIDITSEWASKLKDTIVNFAKGEFSKKLELEEDVSMGRKFRAMKEIFSKHYKVFDWNKNQSERDFLTQVIEPLLSVALDDLPVDVICILKGELQNRANQEYKSANTKASAIGDQPDIIYIVKISEKALELFYIKSERCITTEKKVSSDPAKLICLCKGGYNFVTTQK</sequence>
<feature type="non-terminal residue" evidence="1">
    <location>
        <position position="1"/>
    </location>
</feature>
<accession>A0ACA9QMR8</accession>
<evidence type="ECO:0000313" key="2">
    <source>
        <dbReference type="Proteomes" id="UP000789920"/>
    </source>
</evidence>
<proteinExistence type="predicted"/>
<keyword evidence="2" id="KW-1185">Reference proteome</keyword>
<evidence type="ECO:0000313" key="1">
    <source>
        <dbReference type="EMBL" id="CAG8752297.1"/>
    </source>
</evidence>